<dbReference type="Gene3D" id="3.40.50.1860">
    <property type="match status" value="2"/>
</dbReference>
<evidence type="ECO:0000256" key="2">
    <source>
        <dbReference type="ARBA" id="ARBA00013090"/>
    </source>
</evidence>
<comment type="catalytic activity">
    <reaction evidence="1 7">
        <text>L-glutamate = D-glutamate</text>
        <dbReference type="Rhea" id="RHEA:12813"/>
        <dbReference type="ChEBI" id="CHEBI:29985"/>
        <dbReference type="ChEBI" id="CHEBI:29986"/>
        <dbReference type="EC" id="5.1.1.3"/>
    </reaction>
</comment>
<dbReference type="HAMAP" id="MF_00258">
    <property type="entry name" value="Glu_racemase"/>
    <property type="match status" value="1"/>
</dbReference>
<dbReference type="PROSITE" id="PS00924">
    <property type="entry name" value="ASP_GLU_RACEMASE_2"/>
    <property type="match status" value="1"/>
</dbReference>
<gene>
    <name evidence="7" type="primary">murI</name>
    <name evidence="8" type="ORF">UV11_C0006G0046</name>
</gene>
<feature type="binding site" evidence="7">
    <location>
        <begin position="54"/>
        <end position="55"/>
    </location>
    <ligand>
        <name>substrate</name>
    </ligand>
</feature>
<dbReference type="InterPro" id="IPR001920">
    <property type="entry name" value="Asp/Glu_race"/>
</dbReference>
<dbReference type="AlphaFoldDB" id="A0A0G1BQY4"/>
<dbReference type="EC" id="5.1.1.3" evidence="2 7"/>
<evidence type="ECO:0000313" key="8">
    <source>
        <dbReference type="EMBL" id="KKS48641.1"/>
    </source>
</evidence>
<feature type="active site" description="Proton donor/acceptor" evidence="7">
    <location>
        <position position="209"/>
    </location>
</feature>
<organism evidence="8 9">
    <name type="scientific">Candidatus Giovannonibacteria bacterium GW2011_GWF2_42_19</name>
    <dbReference type="NCBI Taxonomy" id="1618659"/>
    <lineage>
        <taxon>Bacteria</taxon>
        <taxon>Candidatus Giovannoniibacteriota</taxon>
    </lineage>
</organism>
<keyword evidence="3 7" id="KW-0133">Cell shape</keyword>
<dbReference type="SUPFAM" id="SSF53681">
    <property type="entry name" value="Aspartate/glutamate racemase"/>
    <property type="match status" value="2"/>
</dbReference>
<evidence type="ECO:0000256" key="1">
    <source>
        <dbReference type="ARBA" id="ARBA00001602"/>
    </source>
</evidence>
<dbReference type="InterPro" id="IPR015942">
    <property type="entry name" value="Asp/Glu/hydantoin_racemase"/>
</dbReference>
<sequence>MLISVAGVFLFVYSQNMIGVFDSGYGGLTVFKPLAEHFPKYDFIYFGDNARAPYGSRSQEDIYKYTLEAVDWLFRQKCELIILACNTASSQALRKIQQDPPAGGLPAKWPDKKVLGVLIPVAQAVAKLNGTVGILATQATVKSGAYLREIHKLVKHSMFDKFDIIQAAAPLLVPLIESGKIDNPETKDAVHEYLKEFKKDGVKNIILGCTHYPFIKHLIQAEMPETKIFDSPSIIPASLKSYLARHPEIEKCLSRNGIRRYATTGDPKKFSKFAKDFLKIEIVPEKVKL</sequence>
<dbReference type="NCBIfam" id="TIGR00067">
    <property type="entry name" value="glut_race"/>
    <property type="match status" value="1"/>
</dbReference>
<dbReference type="UniPathway" id="UPA00219"/>
<dbReference type="Proteomes" id="UP000034036">
    <property type="component" value="Unassembled WGS sequence"/>
</dbReference>
<dbReference type="GO" id="GO:0008360">
    <property type="term" value="P:regulation of cell shape"/>
    <property type="evidence" value="ECO:0007669"/>
    <property type="project" value="UniProtKB-KW"/>
</dbReference>
<evidence type="ECO:0000256" key="6">
    <source>
        <dbReference type="ARBA" id="ARBA00023316"/>
    </source>
</evidence>
<dbReference type="PATRIC" id="fig|1618659.3.peg.258"/>
<dbReference type="EMBL" id="LCDF01000006">
    <property type="protein sequence ID" value="KKS48641.1"/>
    <property type="molecule type" value="Genomic_DNA"/>
</dbReference>
<keyword evidence="5 7" id="KW-0413">Isomerase</keyword>
<dbReference type="InterPro" id="IPR004391">
    <property type="entry name" value="Glu_race"/>
</dbReference>
<dbReference type="GO" id="GO:0009252">
    <property type="term" value="P:peptidoglycan biosynthetic process"/>
    <property type="evidence" value="ECO:0007669"/>
    <property type="project" value="UniProtKB-UniRule"/>
</dbReference>
<feature type="active site" description="Proton donor/acceptor" evidence="7">
    <location>
        <position position="85"/>
    </location>
</feature>
<dbReference type="GO" id="GO:0071555">
    <property type="term" value="P:cell wall organization"/>
    <property type="evidence" value="ECO:0007669"/>
    <property type="project" value="UniProtKB-KW"/>
</dbReference>
<dbReference type="Pfam" id="PF01177">
    <property type="entry name" value="Asp_Glu_race"/>
    <property type="match status" value="1"/>
</dbReference>
<comment type="similarity">
    <text evidence="7">Belongs to the aspartate/glutamate racemases family.</text>
</comment>
<evidence type="ECO:0000256" key="5">
    <source>
        <dbReference type="ARBA" id="ARBA00023235"/>
    </source>
</evidence>
<comment type="function">
    <text evidence="7">Provides the (R)-glutamate required for cell wall biosynthesis.</text>
</comment>
<feature type="binding site" evidence="7">
    <location>
        <begin position="210"/>
        <end position="211"/>
    </location>
    <ligand>
        <name>substrate</name>
    </ligand>
</feature>
<evidence type="ECO:0000313" key="9">
    <source>
        <dbReference type="Proteomes" id="UP000034036"/>
    </source>
</evidence>
<dbReference type="GO" id="GO:0008881">
    <property type="term" value="F:glutamate racemase activity"/>
    <property type="evidence" value="ECO:0007669"/>
    <property type="project" value="UniProtKB-UniRule"/>
</dbReference>
<evidence type="ECO:0000256" key="3">
    <source>
        <dbReference type="ARBA" id="ARBA00022960"/>
    </source>
</evidence>
<keyword evidence="4 7" id="KW-0573">Peptidoglycan synthesis</keyword>
<dbReference type="STRING" id="1618659.UV11_C0006G0046"/>
<feature type="binding site" evidence="7">
    <location>
        <begin position="22"/>
        <end position="23"/>
    </location>
    <ligand>
        <name>substrate</name>
    </ligand>
</feature>
<dbReference type="PANTHER" id="PTHR21198:SF2">
    <property type="entry name" value="GLUTAMATE RACEMASE"/>
    <property type="match status" value="1"/>
</dbReference>
<name>A0A0G1BQY4_9BACT</name>
<reference evidence="8 9" key="1">
    <citation type="journal article" date="2015" name="Nature">
        <title>rRNA introns, odd ribosomes, and small enigmatic genomes across a large radiation of phyla.</title>
        <authorList>
            <person name="Brown C.T."/>
            <person name="Hug L.A."/>
            <person name="Thomas B.C."/>
            <person name="Sharon I."/>
            <person name="Castelle C.J."/>
            <person name="Singh A."/>
            <person name="Wilkins M.J."/>
            <person name="Williams K.H."/>
            <person name="Banfield J.F."/>
        </authorList>
    </citation>
    <scope>NUCLEOTIDE SEQUENCE [LARGE SCALE GENOMIC DNA]</scope>
</reference>
<keyword evidence="6 7" id="KW-0961">Cell wall biogenesis/degradation</keyword>
<evidence type="ECO:0000256" key="4">
    <source>
        <dbReference type="ARBA" id="ARBA00022984"/>
    </source>
</evidence>
<evidence type="ECO:0000256" key="7">
    <source>
        <dbReference type="HAMAP-Rule" id="MF_00258"/>
    </source>
</evidence>
<protein>
    <recommendedName>
        <fullName evidence="2 7">Glutamate racemase</fullName>
        <ecNumber evidence="2 7">5.1.1.3</ecNumber>
    </recommendedName>
</protein>
<dbReference type="InterPro" id="IPR033134">
    <property type="entry name" value="Asp/Glu_racemase_AS_2"/>
</dbReference>
<feature type="binding site" evidence="7">
    <location>
        <begin position="86"/>
        <end position="87"/>
    </location>
    <ligand>
        <name>substrate</name>
    </ligand>
</feature>
<accession>A0A0G1BQY4</accession>
<dbReference type="PROSITE" id="PS00923">
    <property type="entry name" value="ASP_GLU_RACEMASE_1"/>
    <property type="match status" value="1"/>
</dbReference>
<dbReference type="PANTHER" id="PTHR21198">
    <property type="entry name" value="GLUTAMATE RACEMASE"/>
    <property type="match status" value="1"/>
</dbReference>
<proteinExistence type="inferred from homology"/>
<comment type="caution">
    <text evidence="8">The sequence shown here is derived from an EMBL/GenBank/DDBJ whole genome shotgun (WGS) entry which is preliminary data.</text>
</comment>
<comment type="pathway">
    <text evidence="7">Cell wall biogenesis; peptidoglycan biosynthesis.</text>
</comment>
<dbReference type="InterPro" id="IPR018187">
    <property type="entry name" value="Asp/Glu_racemase_AS_1"/>
</dbReference>